<evidence type="ECO:0000313" key="3">
    <source>
        <dbReference type="Proteomes" id="UP000694843"/>
    </source>
</evidence>
<reference evidence="4" key="1">
    <citation type="submission" date="2025-08" db="UniProtKB">
        <authorList>
            <consortium name="RefSeq"/>
        </authorList>
    </citation>
    <scope>IDENTIFICATION</scope>
    <source>
        <tissue evidence="4">Whole organism</tissue>
    </source>
</reference>
<proteinExistence type="predicted"/>
<gene>
    <name evidence="4" type="primary">LOC108676623</name>
</gene>
<dbReference type="AlphaFoldDB" id="A0A8B7P2I2"/>
<protein>
    <submittedName>
        <fullName evidence="4">Uncharacterized protein LOC108676623</fullName>
    </submittedName>
</protein>
<keyword evidence="2" id="KW-0732">Signal</keyword>
<evidence type="ECO:0000313" key="4">
    <source>
        <dbReference type="RefSeq" id="XP_018020227.1"/>
    </source>
</evidence>
<feature type="compositionally biased region" description="Basic and acidic residues" evidence="1">
    <location>
        <begin position="118"/>
        <end position="162"/>
    </location>
</feature>
<dbReference type="OrthoDB" id="10609344at2759"/>
<dbReference type="RefSeq" id="XP_018020227.1">
    <property type="nucleotide sequence ID" value="XM_018164738.2"/>
</dbReference>
<dbReference type="KEGG" id="hazt:108676623"/>
<dbReference type="Proteomes" id="UP000694843">
    <property type="component" value="Unplaced"/>
</dbReference>
<feature type="signal peptide" evidence="2">
    <location>
        <begin position="1"/>
        <end position="18"/>
    </location>
</feature>
<keyword evidence="3" id="KW-1185">Reference proteome</keyword>
<name>A0A8B7P2I2_HYAAZ</name>
<evidence type="ECO:0000256" key="2">
    <source>
        <dbReference type="SAM" id="SignalP"/>
    </source>
</evidence>
<sequence>MNFPSLLVLTISLHLVLCKLVPSSDSAALENSRANESYSNTTTDHLANDLDMEEDYDFVLNLDEQADLDRLLSLLSRSGPAKHADETSVGVSSTFIDSHYEQLDKLARPPNSLPSADSPHHADVRGNDTPKHTEEIDPEQKKLEDLYFKDFAPDSEAHSSEA</sequence>
<feature type="chain" id="PRO_5034805778" evidence="2">
    <location>
        <begin position="19"/>
        <end position="162"/>
    </location>
</feature>
<feature type="region of interest" description="Disordered" evidence="1">
    <location>
        <begin position="103"/>
        <end position="162"/>
    </location>
</feature>
<organism evidence="3 4">
    <name type="scientific">Hyalella azteca</name>
    <name type="common">Amphipod</name>
    <dbReference type="NCBI Taxonomy" id="294128"/>
    <lineage>
        <taxon>Eukaryota</taxon>
        <taxon>Metazoa</taxon>
        <taxon>Ecdysozoa</taxon>
        <taxon>Arthropoda</taxon>
        <taxon>Crustacea</taxon>
        <taxon>Multicrustacea</taxon>
        <taxon>Malacostraca</taxon>
        <taxon>Eumalacostraca</taxon>
        <taxon>Peracarida</taxon>
        <taxon>Amphipoda</taxon>
        <taxon>Senticaudata</taxon>
        <taxon>Talitrida</taxon>
        <taxon>Talitroidea</taxon>
        <taxon>Hyalellidae</taxon>
        <taxon>Hyalella</taxon>
    </lineage>
</organism>
<accession>A0A8B7P2I2</accession>
<dbReference type="GeneID" id="108676623"/>
<evidence type="ECO:0000256" key="1">
    <source>
        <dbReference type="SAM" id="MobiDB-lite"/>
    </source>
</evidence>